<dbReference type="Proteomes" id="UP000014680">
    <property type="component" value="Unassembled WGS sequence"/>
</dbReference>
<evidence type="ECO:0000256" key="6">
    <source>
        <dbReference type="ARBA" id="ARBA00023242"/>
    </source>
</evidence>
<dbReference type="VEuPathDB" id="AmoebaDB:EIN_409310"/>
<reference evidence="8 9" key="1">
    <citation type="submission" date="2012-10" db="EMBL/GenBank/DDBJ databases">
        <authorList>
            <person name="Zafar N."/>
            <person name="Inman J."/>
            <person name="Hall N."/>
            <person name="Lorenzi H."/>
            <person name="Caler E."/>
        </authorList>
    </citation>
    <scope>NUCLEOTIDE SEQUENCE [LARGE SCALE GENOMIC DNA]</scope>
    <source>
        <strain evidence="8 9">IP1</strain>
    </source>
</reference>
<comment type="subcellular location">
    <subcellularLocation>
        <location evidence="1 7">Nucleus</location>
    </subcellularLocation>
</comment>
<evidence type="ECO:0000256" key="5">
    <source>
        <dbReference type="ARBA" id="ARBA00023187"/>
    </source>
</evidence>
<dbReference type="KEGG" id="eiv:EIN_409310"/>
<dbReference type="OMA" id="QNGYNEF"/>
<dbReference type="PANTHER" id="PTHR23142">
    <property type="entry name" value="PRE-MRNA-SPLICING FACTOR 38A-RELATED"/>
    <property type="match status" value="1"/>
</dbReference>
<evidence type="ECO:0000313" key="8">
    <source>
        <dbReference type="EMBL" id="ELP85632.1"/>
    </source>
</evidence>
<gene>
    <name evidence="8" type="ORF">EIN_409310</name>
</gene>
<dbReference type="EMBL" id="KB207048">
    <property type="protein sequence ID" value="ELP85632.1"/>
    <property type="molecule type" value="Genomic_DNA"/>
</dbReference>
<evidence type="ECO:0000256" key="3">
    <source>
        <dbReference type="ARBA" id="ARBA00022664"/>
    </source>
</evidence>
<proteinExistence type="inferred from homology"/>
<dbReference type="Pfam" id="PF03371">
    <property type="entry name" value="PRP38"/>
    <property type="match status" value="1"/>
</dbReference>
<evidence type="ECO:0000256" key="1">
    <source>
        <dbReference type="ARBA" id="ARBA00004123"/>
    </source>
</evidence>
<dbReference type="RefSeq" id="XP_004184978.1">
    <property type="nucleotide sequence ID" value="XM_004184930.1"/>
</dbReference>
<keyword evidence="6 7" id="KW-0539">Nucleus</keyword>
<dbReference type="OrthoDB" id="190958at2759"/>
<dbReference type="GeneID" id="14884561"/>
<dbReference type="GO" id="GO:0005681">
    <property type="term" value="C:spliceosomal complex"/>
    <property type="evidence" value="ECO:0007669"/>
    <property type="project" value="UniProtKB-KW"/>
</dbReference>
<sequence>MTGVERRVETILRNKIYNSVYWKERCFGLTSDTILDEMVGLKEVGGTYGVMKKPTKYITLVLKLLTIRPDRKIVYEMLRNANFKYVRAVAALYLRLVSSSEECYLFLEPLYYDYRPLKVRTGARSFEIITMDQFAWNLLHLDYYCDISMPVLAPRSLLSAQKIMSRRESEVVKGLSPDEISAVLREIE</sequence>
<dbReference type="InterPro" id="IPR005037">
    <property type="entry name" value="PRP38"/>
</dbReference>
<dbReference type="AlphaFoldDB" id="A0A0A1TWQ7"/>
<evidence type="ECO:0000256" key="2">
    <source>
        <dbReference type="ARBA" id="ARBA00006164"/>
    </source>
</evidence>
<comment type="similarity">
    <text evidence="2 7">Belongs to the PRP38 family.</text>
</comment>
<keyword evidence="5 7" id="KW-0508">mRNA splicing</keyword>
<organism evidence="8 9">
    <name type="scientific">Entamoeba invadens IP1</name>
    <dbReference type="NCBI Taxonomy" id="370355"/>
    <lineage>
        <taxon>Eukaryota</taxon>
        <taxon>Amoebozoa</taxon>
        <taxon>Evosea</taxon>
        <taxon>Archamoebae</taxon>
        <taxon>Mastigamoebida</taxon>
        <taxon>Entamoebidae</taxon>
        <taxon>Entamoeba</taxon>
    </lineage>
</organism>
<comment type="function">
    <text evidence="7">Required for pre-mRNA splicing.</text>
</comment>
<dbReference type="GO" id="GO:0000398">
    <property type="term" value="P:mRNA splicing, via spliceosome"/>
    <property type="evidence" value="ECO:0007669"/>
    <property type="project" value="UniProtKB-UniRule"/>
</dbReference>
<evidence type="ECO:0000313" key="9">
    <source>
        <dbReference type="Proteomes" id="UP000014680"/>
    </source>
</evidence>
<accession>A0A0A1TWQ7</accession>
<keyword evidence="4 7" id="KW-0747">Spliceosome</keyword>
<keyword evidence="3 7" id="KW-0507">mRNA processing</keyword>
<keyword evidence="9" id="KW-1185">Reference proteome</keyword>
<name>A0A0A1TWQ7_ENTIV</name>
<evidence type="ECO:0000256" key="7">
    <source>
        <dbReference type="RuleBase" id="RU367025"/>
    </source>
</evidence>
<protein>
    <recommendedName>
        <fullName evidence="7">Pre-mRNA-splicing factor 38</fullName>
    </recommendedName>
</protein>
<evidence type="ECO:0000256" key="4">
    <source>
        <dbReference type="ARBA" id="ARBA00022728"/>
    </source>
</evidence>